<protein>
    <recommendedName>
        <fullName evidence="18">Ionotropic glutamate receptor C-terminal domain-containing protein</fullName>
    </recommendedName>
</protein>
<feature type="binding site" evidence="13">
    <location>
        <position position="117"/>
    </location>
    <ligand>
        <name>L-glutamate</name>
        <dbReference type="ChEBI" id="CHEBI:29985"/>
    </ligand>
</feature>
<evidence type="ECO:0000256" key="17">
    <source>
        <dbReference type="SAM" id="Phobius"/>
    </source>
</evidence>
<dbReference type="InterPro" id="IPR001508">
    <property type="entry name" value="Iono_Glu_rcpt_met"/>
</dbReference>
<keyword evidence="16" id="KW-0175">Coiled coil</keyword>
<dbReference type="GO" id="GO:0005886">
    <property type="term" value="C:plasma membrane"/>
    <property type="evidence" value="ECO:0007669"/>
    <property type="project" value="UniProtKB-SubCell"/>
</dbReference>
<dbReference type="EMBL" id="JAFNEN010000035">
    <property type="protein sequence ID" value="KAG8198827.1"/>
    <property type="molecule type" value="Genomic_DNA"/>
</dbReference>
<evidence type="ECO:0000256" key="13">
    <source>
        <dbReference type="PIRSR" id="PIRSR601508-1"/>
    </source>
</evidence>
<feature type="transmembrane region" description="Helical" evidence="17">
    <location>
        <begin position="204"/>
        <end position="224"/>
    </location>
</feature>
<evidence type="ECO:0000256" key="16">
    <source>
        <dbReference type="SAM" id="Coils"/>
    </source>
</evidence>
<evidence type="ECO:0000256" key="10">
    <source>
        <dbReference type="ARBA" id="ARBA00023180"/>
    </source>
</evidence>
<sequence length="585" mass="67786">MWSLLFSHLVAFKAPKSWPNKVLINLWGCFSVIFVSSYTANIAAHFAGLFFHLRVDDFHDASLLNQRTGTTKGSAAESYIYAQNPQLWQHIQKYGFPTIEEGLEKLRNGDLDVLIGDTVVLDYFRGNDPGCSLHLLGQSIFDDAYAVGMQKGFRLKKSISTLILRYNEYGFMEQLEKKWFGRVPCFNHSVHRLNKPQPLSLRSVAGVFLMLLGGACVGVVILFIEHAVFKHALPELRKKPMENFWRSPNVMFFSQKLYRFINTVELVSPHHSAKEIVSNLKEGQIFSLFQKSVKRKAKEEARRRKSKSQFFEIIQEIRKVVKLQKEIPPEGLAIDPRPMSQDLGSPLMIQSHTEIHPADTQQLIFVPHSSSSPLRTTWTDLYRRAPSSIFGTATKYSHLHQQYDEPANSNNNDIVLRNDSLLMDDIERRLWMEESGDIELHRQQGILWTNNDYVHQQQQQVLDTTVLSISVEDLRLVETTMRFRSFRRHRSLDEVIWRKRSKLEDSPSGAKTKKRFPTTSEPKMSRKMVLEVDDLVLYSMSKEDIIRSWQKSERKLLNKLRDAVREKKALERKLVFIQKTLVKPP</sequence>
<evidence type="ECO:0000256" key="15">
    <source>
        <dbReference type="PIRSR" id="PIRSR601508-3"/>
    </source>
</evidence>
<feature type="domain" description="Ionotropic glutamate receptor C-terminal" evidence="18">
    <location>
        <begin position="11"/>
        <end position="182"/>
    </location>
</feature>
<evidence type="ECO:0000256" key="6">
    <source>
        <dbReference type="ARBA" id="ARBA00022989"/>
    </source>
</evidence>
<proteinExistence type="inferred from homology"/>
<keyword evidence="10" id="KW-0325">Glycoprotein</keyword>
<dbReference type="InterPro" id="IPR015683">
    <property type="entry name" value="Ionotropic_Glu_rcpt"/>
</dbReference>
<keyword evidence="3" id="KW-0813">Transport</keyword>
<evidence type="ECO:0000256" key="9">
    <source>
        <dbReference type="ARBA" id="ARBA00023170"/>
    </source>
</evidence>
<dbReference type="GO" id="GO:0015276">
    <property type="term" value="F:ligand-gated monoatomic ion channel activity"/>
    <property type="evidence" value="ECO:0007669"/>
    <property type="project" value="InterPro"/>
</dbReference>
<keyword evidence="7" id="KW-0406">Ion transport</keyword>
<dbReference type="Proteomes" id="UP000827092">
    <property type="component" value="Unassembled WGS sequence"/>
</dbReference>
<evidence type="ECO:0000256" key="3">
    <source>
        <dbReference type="ARBA" id="ARBA00022448"/>
    </source>
</evidence>
<dbReference type="GO" id="GO:0038023">
    <property type="term" value="F:signaling receptor activity"/>
    <property type="evidence" value="ECO:0007669"/>
    <property type="project" value="InterPro"/>
</dbReference>
<organism evidence="19 20">
    <name type="scientific">Oedothorax gibbosus</name>
    <dbReference type="NCBI Taxonomy" id="931172"/>
    <lineage>
        <taxon>Eukaryota</taxon>
        <taxon>Metazoa</taxon>
        <taxon>Ecdysozoa</taxon>
        <taxon>Arthropoda</taxon>
        <taxon>Chelicerata</taxon>
        <taxon>Arachnida</taxon>
        <taxon>Araneae</taxon>
        <taxon>Araneomorphae</taxon>
        <taxon>Entelegynae</taxon>
        <taxon>Araneoidea</taxon>
        <taxon>Linyphiidae</taxon>
        <taxon>Erigoninae</taxon>
        <taxon>Oedothorax</taxon>
    </lineage>
</organism>
<dbReference type="AlphaFoldDB" id="A0AAV6VSN6"/>
<accession>A0AAV6VSN6</accession>
<dbReference type="PANTHER" id="PTHR18966">
    <property type="entry name" value="IONOTROPIC GLUTAMATE RECEPTOR"/>
    <property type="match status" value="1"/>
</dbReference>
<name>A0AAV6VSN6_9ARAC</name>
<keyword evidence="12" id="KW-0407">Ion channel</keyword>
<evidence type="ECO:0000259" key="18">
    <source>
        <dbReference type="SMART" id="SM00079"/>
    </source>
</evidence>
<keyword evidence="5 17" id="KW-0812">Transmembrane</keyword>
<evidence type="ECO:0000313" key="19">
    <source>
        <dbReference type="EMBL" id="KAG8198827.1"/>
    </source>
</evidence>
<dbReference type="Pfam" id="PF00060">
    <property type="entry name" value="Lig_chan"/>
    <property type="match status" value="1"/>
</dbReference>
<dbReference type="InterPro" id="IPR001320">
    <property type="entry name" value="Iontro_rcpt_C"/>
</dbReference>
<keyword evidence="11" id="KW-1071">Ligand-gated ion channel</keyword>
<evidence type="ECO:0000256" key="7">
    <source>
        <dbReference type="ARBA" id="ARBA00023065"/>
    </source>
</evidence>
<dbReference type="FunFam" id="3.40.190.10:FF:000324">
    <property type="entry name" value="Predicted protein"/>
    <property type="match status" value="1"/>
</dbReference>
<keyword evidence="6 17" id="KW-1133">Transmembrane helix</keyword>
<evidence type="ECO:0000256" key="12">
    <source>
        <dbReference type="ARBA" id="ARBA00023303"/>
    </source>
</evidence>
<dbReference type="Gene3D" id="3.40.190.10">
    <property type="entry name" value="Periplasmic binding protein-like II"/>
    <property type="match status" value="2"/>
</dbReference>
<evidence type="ECO:0000256" key="4">
    <source>
        <dbReference type="ARBA" id="ARBA00022475"/>
    </source>
</evidence>
<dbReference type="PRINTS" id="PR00177">
    <property type="entry name" value="NMDARECEPTOR"/>
</dbReference>
<evidence type="ECO:0000256" key="11">
    <source>
        <dbReference type="ARBA" id="ARBA00023286"/>
    </source>
</evidence>
<keyword evidence="20" id="KW-1185">Reference proteome</keyword>
<keyword evidence="4" id="KW-1003">Cell membrane</keyword>
<evidence type="ECO:0000256" key="2">
    <source>
        <dbReference type="ARBA" id="ARBA00008685"/>
    </source>
</evidence>
<gene>
    <name evidence="19" type="ORF">JTE90_007129</name>
</gene>
<evidence type="ECO:0000313" key="20">
    <source>
        <dbReference type="Proteomes" id="UP000827092"/>
    </source>
</evidence>
<dbReference type="SMART" id="SM00079">
    <property type="entry name" value="PBPe"/>
    <property type="match status" value="1"/>
</dbReference>
<keyword evidence="15" id="KW-1015">Disulfide bond</keyword>
<comment type="caution">
    <text evidence="19">The sequence shown here is derived from an EMBL/GenBank/DDBJ whole genome shotgun (WGS) entry which is preliminary data.</text>
</comment>
<comment type="subcellular location">
    <subcellularLocation>
        <location evidence="1">Cell membrane</location>
        <topology evidence="1">Multi-pass membrane protein</topology>
    </subcellularLocation>
</comment>
<evidence type="ECO:0000256" key="5">
    <source>
        <dbReference type="ARBA" id="ARBA00022692"/>
    </source>
</evidence>
<reference evidence="19 20" key="1">
    <citation type="journal article" date="2022" name="Nat. Ecol. Evol.">
        <title>A masculinizing supergene underlies an exaggerated male reproductive morph in a spider.</title>
        <authorList>
            <person name="Hendrickx F."/>
            <person name="De Corte Z."/>
            <person name="Sonet G."/>
            <person name="Van Belleghem S.M."/>
            <person name="Kostlbacher S."/>
            <person name="Vangestel C."/>
        </authorList>
    </citation>
    <scope>NUCLEOTIDE SEQUENCE [LARGE SCALE GENOMIC DNA]</scope>
    <source>
        <strain evidence="19">W744_W776</strain>
    </source>
</reference>
<comment type="similarity">
    <text evidence="2">Belongs to the glutamate-gated ion channel (TC 1.A.10.1) family.</text>
</comment>
<keyword evidence="8 17" id="KW-0472">Membrane</keyword>
<feature type="site" description="Crucial to convey clamshell closure to channel opening" evidence="14">
    <location>
        <position position="55"/>
    </location>
</feature>
<evidence type="ECO:0000256" key="14">
    <source>
        <dbReference type="PIRSR" id="PIRSR601508-2"/>
    </source>
</evidence>
<feature type="transmembrane region" description="Helical" evidence="17">
    <location>
        <begin position="23"/>
        <end position="44"/>
    </location>
</feature>
<feature type="coiled-coil region" evidence="16">
    <location>
        <begin position="553"/>
        <end position="580"/>
    </location>
</feature>
<keyword evidence="9" id="KW-0675">Receptor</keyword>
<evidence type="ECO:0000256" key="1">
    <source>
        <dbReference type="ARBA" id="ARBA00004651"/>
    </source>
</evidence>
<dbReference type="SUPFAM" id="SSF53850">
    <property type="entry name" value="Periplasmic binding protein-like II"/>
    <property type="match status" value="1"/>
</dbReference>
<evidence type="ECO:0000256" key="8">
    <source>
        <dbReference type="ARBA" id="ARBA00023136"/>
    </source>
</evidence>
<feature type="disulfide bond" evidence="15">
    <location>
        <begin position="131"/>
        <end position="185"/>
    </location>
</feature>